<reference evidence="2" key="1">
    <citation type="journal article" date="2020" name="Cell">
        <title>Large-Scale Comparative Analyses of Tick Genomes Elucidate Their Genetic Diversity and Vector Capacities.</title>
        <authorList>
            <consortium name="Tick Genome and Microbiome Consortium (TIGMIC)"/>
            <person name="Jia N."/>
            <person name="Wang J."/>
            <person name="Shi W."/>
            <person name="Du L."/>
            <person name="Sun Y."/>
            <person name="Zhan W."/>
            <person name="Jiang J.F."/>
            <person name="Wang Q."/>
            <person name="Zhang B."/>
            <person name="Ji P."/>
            <person name="Bell-Sakyi L."/>
            <person name="Cui X.M."/>
            <person name="Yuan T.T."/>
            <person name="Jiang B.G."/>
            <person name="Yang W.F."/>
            <person name="Lam T.T."/>
            <person name="Chang Q.C."/>
            <person name="Ding S.J."/>
            <person name="Wang X.J."/>
            <person name="Zhu J.G."/>
            <person name="Ruan X.D."/>
            <person name="Zhao L."/>
            <person name="Wei J.T."/>
            <person name="Ye R.Z."/>
            <person name="Que T.C."/>
            <person name="Du C.H."/>
            <person name="Zhou Y.H."/>
            <person name="Cheng J.X."/>
            <person name="Dai P.F."/>
            <person name="Guo W.B."/>
            <person name="Han X.H."/>
            <person name="Huang E.J."/>
            <person name="Li L.F."/>
            <person name="Wei W."/>
            <person name="Gao Y.C."/>
            <person name="Liu J.Z."/>
            <person name="Shao H.Z."/>
            <person name="Wang X."/>
            <person name="Wang C.C."/>
            <person name="Yang T.C."/>
            <person name="Huo Q.B."/>
            <person name="Li W."/>
            <person name="Chen H.Y."/>
            <person name="Chen S.E."/>
            <person name="Zhou L.G."/>
            <person name="Ni X.B."/>
            <person name="Tian J.H."/>
            <person name="Sheng Y."/>
            <person name="Liu T."/>
            <person name="Pan Y.S."/>
            <person name="Xia L.Y."/>
            <person name="Li J."/>
            <person name="Zhao F."/>
            <person name="Cao W.C."/>
        </authorList>
    </citation>
    <scope>NUCLEOTIDE SEQUENCE</scope>
    <source>
        <strain evidence="2">Rsan-2018</strain>
    </source>
</reference>
<dbReference type="Proteomes" id="UP000821837">
    <property type="component" value="Chromosome 10"/>
</dbReference>
<feature type="region of interest" description="Disordered" evidence="1">
    <location>
        <begin position="71"/>
        <end position="113"/>
    </location>
</feature>
<evidence type="ECO:0000313" key="3">
    <source>
        <dbReference type="Proteomes" id="UP000821837"/>
    </source>
</evidence>
<feature type="compositionally biased region" description="Polar residues" evidence="1">
    <location>
        <begin position="71"/>
        <end position="107"/>
    </location>
</feature>
<protein>
    <submittedName>
        <fullName evidence="2">Uncharacterized protein</fullName>
    </submittedName>
</protein>
<dbReference type="AlphaFoldDB" id="A0A9D4QEX5"/>
<proteinExistence type="predicted"/>
<accession>A0A9D4QEX5</accession>
<reference evidence="2" key="2">
    <citation type="submission" date="2021-09" db="EMBL/GenBank/DDBJ databases">
        <authorList>
            <person name="Jia N."/>
            <person name="Wang J."/>
            <person name="Shi W."/>
            <person name="Du L."/>
            <person name="Sun Y."/>
            <person name="Zhan W."/>
            <person name="Jiang J."/>
            <person name="Wang Q."/>
            <person name="Zhang B."/>
            <person name="Ji P."/>
            <person name="Sakyi L.B."/>
            <person name="Cui X."/>
            <person name="Yuan T."/>
            <person name="Jiang B."/>
            <person name="Yang W."/>
            <person name="Lam T.T.-Y."/>
            <person name="Chang Q."/>
            <person name="Ding S."/>
            <person name="Wang X."/>
            <person name="Zhu J."/>
            <person name="Ruan X."/>
            <person name="Zhao L."/>
            <person name="Wei J."/>
            <person name="Que T."/>
            <person name="Du C."/>
            <person name="Cheng J."/>
            <person name="Dai P."/>
            <person name="Han X."/>
            <person name="Huang E."/>
            <person name="Gao Y."/>
            <person name="Liu J."/>
            <person name="Shao H."/>
            <person name="Ye R."/>
            <person name="Li L."/>
            <person name="Wei W."/>
            <person name="Wang X."/>
            <person name="Wang C."/>
            <person name="Huo Q."/>
            <person name="Li W."/>
            <person name="Guo W."/>
            <person name="Chen H."/>
            <person name="Chen S."/>
            <person name="Zhou L."/>
            <person name="Zhou L."/>
            <person name="Ni X."/>
            <person name="Tian J."/>
            <person name="Zhou Y."/>
            <person name="Sheng Y."/>
            <person name="Liu T."/>
            <person name="Pan Y."/>
            <person name="Xia L."/>
            <person name="Li J."/>
            <person name="Zhao F."/>
            <person name="Cao W."/>
        </authorList>
    </citation>
    <scope>NUCLEOTIDE SEQUENCE</scope>
    <source>
        <strain evidence="2">Rsan-2018</strain>
        <tissue evidence="2">Larvae</tissue>
    </source>
</reference>
<dbReference type="EMBL" id="JABSTV010001246">
    <property type="protein sequence ID" value="KAH7975919.1"/>
    <property type="molecule type" value="Genomic_DNA"/>
</dbReference>
<feature type="compositionally biased region" description="Polar residues" evidence="1">
    <location>
        <begin position="1"/>
        <end position="12"/>
    </location>
</feature>
<evidence type="ECO:0000313" key="2">
    <source>
        <dbReference type="EMBL" id="KAH7975919.1"/>
    </source>
</evidence>
<feature type="region of interest" description="Disordered" evidence="1">
    <location>
        <begin position="1"/>
        <end position="44"/>
    </location>
</feature>
<keyword evidence="3" id="KW-1185">Reference proteome</keyword>
<comment type="caution">
    <text evidence="2">The sequence shown here is derived from an EMBL/GenBank/DDBJ whole genome shotgun (WGS) entry which is preliminary data.</text>
</comment>
<evidence type="ECO:0000256" key="1">
    <source>
        <dbReference type="SAM" id="MobiDB-lite"/>
    </source>
</evidence>
<name>A0A9D4QEX5_RHISA</name>
<gene>
    <name evidence="2" type="ORF">HPB52_006796</name>
</gene>
<organism evidence="2 3">
    <name type="scientific">Rhipicephalus sanguineus</name>
    <name type="common">Brown dog tick</name>
    <name type="synonym">Ixodes sanguineus</name>
    <dbReference type="NCBI Taxonomy" id="34632"/>
    <lineage>
        <taxon>Eukaryota</taxon>
        <taxon>Metazoa</taxon>
        <taxon>Ecdysozoa</taxon>
        <taxon>Arthropoda</taxon>
        <taxon>Chelicerata</taxon>
        <taxon>Arachnida</taxon>
        <taxon>Acari</taxon>
        <taxon>Parasitiformes</taxon>
        <taxon>Ixodida</taxon>
        <taxon>Ixodoidea</taxon>
        <taxon>Ixodidae</taxon>
        <taxon>Rhipicephalinae</taxon>
        <taxon>Rhipicephalus</taxon>
        <taxon>Rhipicephalus</taxon>
    </lineage>
</organism>
<feature type="compositionally biased region" description="Basic and acidic residues" evidence="1">
    <location>
        <begin position="13"/>
        <end position="29"/>
    </location>
</feature>
<sequence length="180" mass="20054">MQSPCFFSTRSIDPSRSDGCSRRTEDAHQGRQSRAAATCDPESMNELIEQIRNQESSVSAAATSELAQVTAASTSTSLQQGTIRQNPTEEAGTPSSSRSCSEQTSMPRQLEPLVDLPRDAFNLRTGRIVQMSSSEEQCDCKHDRDLWTHRRRIYCTDVKYLAHKGAPDTGVKLEIELYRP</sequence>